<evidence type="ECO:0000256" key="2">
    <source>
        <dbReference type="ARBA" id="ARBA00022723"/>
    </source>
</evidence>
<evidence type="ECO:0000256" key="4">
    <source>
        <dbReference type="ARBA" id="ARBA00023014"/>
    </source>
</evidence>
<dbReference type="Pfam" id="PF04060">
    <property type="entry name" value="FeS"/>
    <property type="match status" value="1"/>
</dbReference>
<keyword evidence="7" id="KW-1185">Reference proteome</keyword>
<organism evidence="6 7">
    <name type="scientific">Thermosulfurimonas dismutans</name>
    <dbReference type="NCBI Taxonomy" id="999894"/>
    <lineage>
        <taxon>Bacteria</taxon>
        <taxon>Pseudomonadati</taxon>
        <taxon>Thermodesulfobacteriota</taxon>
        <taxon>Thermodesulfobacteria</taxon>
        <taxon>Thermodesulfobacteriales</taxon>
        <taxon>Thermodesulfobacteriaceae</taxon>
        <taxon>Thermosulfurimonas</taxon>
    </lineage>
</organism>
<comment type="caution">
    <text evidence="6">The sequence shown here is derived from an EMBL/GenBank/DDBJ whole genome shotgun (WGS) entry which is preliminary data.</text>
</comment>
<keyword evidence="2" id="KW-0479">Metal-binding</keyword>
<dbReference type="GO" id="GO:0046872">
    <property type="term" value="F:metal ion binding"/>
    <property type="evidence" value="ECO:0007669"/>
    <property type="project" value="UniProtKB-KW"/>
</dbReference>
<keyword evidence="3" id="KW-0408">Iron</keyword>
<dbReference type="InterPro" id="IPR051069">
    <property type="entry name" value="ACDS_complex_subunit"/>
</dbReference>
<dbReference type="STRING" id="999894.TDIS_1107"/>
<dbReference type="AlphaFoldDB" id="A0A179D5D9"/>
<proteinExistence type="predicted"/>
<gene>
    <name evidence="6" type="ORF">TDIS_1107</name>
</gene>
<dbReference type="Gene3D" id="1.10.15.40">
    <property type="entry name" value="Electron transport complex subunit B, putative Fe-S cluster"/>
    <property type="match status" value="1"/>
</dbReference>
<name>A0A179D5D9_9BACT</name>
<accession>A0A179D5D9</accession>
<keyword evidence="1" id="KW-0004">4Fe-4S</keyword>
<dbReference type="Proteomes" id="UP000078390">
    <property type="component" value="Unassembled WGS sequence"/>
</dbReference>
<dbReference type="OrthoDB" id="9793312at2"/>
<evidence type="ECO:0000256" key="3">
    <source>
        <dbReference type="ARBA" id="ARBA00023004"/>
    </source>
</evidence>
<sequence length="177" mass="20273">MSFLRPDFKLEPASCYVDARCPRYKAVIPAEKDLSPLIPYLNAEARVVFYDPDEPVIIFRFEGKKVAVRSGDVRISDLSDIEEGRRVKEKLEKFLEELWKRREEIKPRYEPRQLPPALEIYKLLPGTNCGKCGEPSCLALATRLSTGEADPRACLPLYEEAIFQENRLILEKKLTGA</sequence>
<evidence type="ECO:0000313" key="7">
    <source>
        <dbReference type="Proteomes" id="UP000078390"/>
    </source>
</evidence>
<evidence type="ECO:0000256" key="1">
    <source>
        <dbReference type="ARBA" id="ARBA00022485"/>
    </source>
</evidence>
<dbReference type="GO" id="GO:0051539">
    <property type="term" value="F:4 iron, 4 sulfur cluster binding"/>
    <property type="evidence" value="ECO:0007669"/>
    <property type="project" value="UniProtKB-KW"/>
</dbReference>
<feature type="domain" description="4Fe-4S" evidence="5">
    <location>
        <begin position="112"/>
        <end position="172"/>
    </location>
</feature>
<evidence type="ECO:0000259" key="5">
    <source>
        <dbReference type="PROSITE" id="PS51656"/>
    </source>
</evidence>
<dbReference type="InterPro" id="IPR007202">
    <property type="entry name" value="4Fe-4S_dom"/>
</dbReference>
<dbReference type="PROSITE" id="PS51656">
    <property type="entry name" value="4FE4S"/>
    <property type="match status" value="1"/>
</dbReference>
<keyword evidence="4" id="KW-0411">Iron-sulfur</keyword>
<protein>
    <recommendedName>
        <fullName evidence="5">4Fe-4S domain-containing protein</fullName>
    </recommendedName>
</protein>
<dbReference type="PANTHER" id="PTHR36214:SF3">
    <property type="entry name" value="ACETYL-COA DECARBONYLASE_SYNTHASE COMPLEX SUBUNIT GAMMA"/>
    <property type="match status" value="1"/>
</dbReference>
<evidence type="ECO:0000313" key="6">
    <source>
        <dbReference type="EMBL" id="OAQ20818.1"/>
    </source>
</evidence>
<reference evidence="6 7" key="1">
    <citation type="submission" date="2016-04" db="EMBL/GenBank/DDBJ databases">
        <title>Genome analysis of Thermosulfurimonas dismutans, the first thermophilic sulfur-disproportionating bacterium of the phylum Thermodesulfobacteria.</title>
        <authorList>
            <person name="Mardanov A.V."/>
            <person name="Beletsky A.V."/>
            <person name="Kadnikov V.V."/>
            <person name="Slobodkin A.I."/>
            <person name="Ravin N.V."/>
        </authorList>
    </citation>
    <scope>NUCLEOTIDE SEQUENCE [LARGE SCALE GENOMIC DNA]</scope>
    <source>
        <strain evidence="6 7">S95</strain>
    </source>
</reference>
<dbReference type="EMBL" id="LWLG01000006">
    <property type="protein sequence ID" value="OAQ20818.1"/>
    <property type="molecule type" value="Genomic_DNA"/>
</dbReference>
<dbReference type="RefSeq" id="WP_068670146.1">
    <property type="nucleotide sequence ID" value="NZ_LWLG01000006.1"/>
</dbReference>
<dbReference type="PANTHER" id="PTHR36214">
    <property type="match status" value="1"/>
</dbReference>